<dbReference type="InterPro" id="IPR027395">
    <property type="entry name" value="WH_DNA-bd_dom"/>
</dbReference>
<sequence length="53" mass="6027">MSDWLCRHGNLLLAAAEWREFAFARDAVEFSDSVLSKQMAMLRAAELVEVRKG</sequence>
<keyword evidence="3" id="KW-1185">Reference proteome</keyword>
<evidence type="ECO:0000313" key="3">
    <source>
        <dbReference type="Proteomes" id="UP000183376"/>
    </source>
</evidence>
<gene>
    <name evidence="2" type="ORF">SAMN04489726_3538</name>
</gene>
<dbReference type="Pfam" id="PF13601">
    <property type="entry name" value="HTH_34"/>
    <property type="match status" value="1"/>
</dbReference>
<dbReference type="EMBL" id="LT629701">
    <property type="protein sequence ID" value="SDM82394.1"/>
    <property type="molecule type" value="Genomic_DNA"/>
</dbReference>
<dbReference type="GO" id="GO:0003677">
    <property type="term" value="F:DNA binding"/>
    <property type="evidence" value="ECO:0007669"/>
    <property type="project" value="UniProtKB-KW"/>
</dbReference>
<proteinExistence type="predicted"/>
<protein>
    <submittedName>
        <fullName evidence="2">Winged helix DNA-binding domain-containing protein</fullName>
    </submittedName>
</protein>
<feature type="domain" description="Winged helix DNA-binding" evidence="1">
    <location>
        <begin position="12"/>
        <end position="52"/>
    </location>
</feature>
<reference evidence="2 3" key="1">
    <citation type="submission" date="2016-10" db="EMBL/GenBank/DDBJ databases">
        <authorList>
            <person name="de Groot N.N."/>
        </authorList>
    </citation>
    <scope>NUCLEOTIDE SEQUENCE [LARGE SCALE GENOMIC DNA]</scope>
    <source>
        <strain evidence="2 3">DSM 44149</strain>
    </source>
</reference>
<dbReference type="RefSeq" id="WP_156050944.1">
    <property type="nucleotide sequence ID" value="NZ_JOEF01000008.1"/>
</dbReference>
<evidence type="ECO:0000259" key="1">
    <source>
        <dbReference type="Pfam" id="PF13601"/>
    </source>
</evidence>
<name>A0A1G9WCV4_ALLAB</name>
<dbReference type="AlphaFoldDB" id="A0A1G9WCV4"/>
<dbReference type="Proteomes" id="UP000183376">
    <property type="component" value="Chromosome I"/>
</dbReference>
<accession>A0A1G9WCV4</accession>
<evidence type="ECO:0000313" key="2">
    <source>
        <dbReference type="EMBL" id="SDM82394.1"/>
    </source>
</evidence>
<organism evidence="2 3">
    <name type="scientific">Allokutzneria albata</name>
    <name type="common">Kibdelosporangium albatum</name>
    <dbReference type="NCBI Taxonomy" id="211114"/>
    <lineage>
        <taxon>Bacteria</taxon>
        <taxon>Bacillati</taxon>
        <taxon>Actinomycetota</taxon>
        <taxon>Actinomycetes</taxon>
        <taxon>Pseudonocardiales</taxon>
        <taxon>Pseudonocardiaceae</taxon>
        <taxon>Allokutzneria</taxon>
    </lineage>
</organism>
<keyword evidence="2" id="KW-0238">DNA-binding</keyword>